<accession>A0ACC0B5V2</accession>
<comment type="caution">
    <text evidence="1">The sequence shown here is derived from an EMBL/GenBank/DDBJ whole genome shotgun (WGS) entry which is preliminary data.</text>
</comment>
<keyword evidence="2" id="KW-1185">Reference proteome</keyword>
<gene>
    <name evidence="1" type="ORF">M9H77_17880</name>
</gene>
<dbReference type="Proteomes" id="UP001060085">
    <property type="component" value="Linkage Group LG04"/>
</dbReference>
<protein>
    <submittedName>
        <fullName evidence="1">Uncharacterized protein</fullName>
    </submittedName>
</protein>
<evidence type="ECO:0000313" key="1">
    <source>
        <dbReference type="EMBL" id="KAI5668027.1"/>
    </source>
</evidence>
<sequence>MRVSSAVGKSERIKTHQCSFYAPNLKEHVMQQWGSMDKVRIPKTRPSEPTPPDSPLGDCPTAEHDAISTYIPIGPRPPGATPLFKWIHPQSQKLVHVVGRGPSTGD</sequence>
<evidence type="ECO:0000313" key="2">
    <source>
        <dbReference type="Proteomes" id="UP001060085"/>
    </source>
</evidence>
<organism evidence="1 2">
    <name type="scientific">Catharanthus roseus</name>
    <name type="common">Madagascar periwinkle</name>
    <name type="synonym">Vinca rosea</name>
    <dbReference type="NCBI Taxonomy" id="4058"/>
    <lineage>
        <taxon>Eukaryota</taxon>
        <taxon>Viridiplantae</taxon>
        <taxon>Streptophyta</taxon>
        <taxon>Embryophyta</taxon>
        <taxon>Tracheophyta</taxon>
        <taxon>Spermatophyta</taxon>
        <taxon>Magnoliopsida</taxon>
        <taxon>eudicotyledons</taxon>
        <taxon>Gunneridae</taxon>
        <taxon>Pentapetalae</taxon>
        <taxon>asterids</taxon>
        <taxon>lamiids</taxon>
        <taxon>Gentianales</taxon>
        <taxon>Apocynaceae</taxon>
        <taxon>Rauvolfioideae</taxon>
        <taxon>Vinceae</taxon>
        <taxon>Catharanthinae</taxon>
        <taxon>Catharanthus</taxon>
    </lineage>
</organism>
<name>A0ACC0B5V2_CATRO</name>
<reference evidence="2" key="1">
    <citation type="journal article" date="2023" name="Nat. Plants">
        <title>Single-cell RNA sequencing provides a high-resolution roadmap for understanding the multicellular compartmentation of specialized metabolism.</title>
        <authorList>
            <person name="Sun S."/>
            <person name="Shen X."/>
            <person name="Li Y."/>
            <person name="Li Y."/>
            <person name="Wang S."/>
            <person name="Li R."/>
            <person name="Zhang H."/>
            <person name="Shen G."/>
            <person name="Guo B."/>
            <person name="Wei J."/>
            <person name="Xu J."/>
            <person name="St-Pierre B."/>
            <person name="Chen S."/>
            <person name="Sun C."/>
        </authorList>
    </citation>
    <scope>NUCLEOTIDE SEQUENCE [LARGE SCALE GENOMIC DNA]</scope>
</reference>
<dbReference type="EMBL" id="CM044704">
    <property type="protein sequence ID" value="KAI5668027.1"/>
    <property type="molecule type" value="Genomic_DNA"/>
</dbReference>
<proteinExistence type="predicted"/>